<dbReference type="SUPFAM" id="SSF53474">
    <property type="entry name" value="alpha/beta-Hydrolases"/>
    <property type="match status" value="1"/>
</dbReference>
<evidence type="ECO:0000256" key="6">
    <source>
        <dbReference type="ARBA" id="ARBA00022777"/>
    </source>
</evidence>
<dbReference type="InterPro" id="IPR000340">
    <property type="entry name" value="Dual-sp_phosphatase_cat-dom"/>
</dbReference>
<feature type="region of interest" description="Disordered" evidence="10">
    <location>
        <begin position="440"/>
        <end position="511"/>
    </location>
</feature>
<keyword evidence="9" id="KW-0460">Magnesium</keyword>
<accession>A0A9P8A469</accession>
<dbReference type="InterPro" id="IPR000387">
    <property type="entry name" value="Tyr_Pase_dom"/>
</dbReference>
<dbReference type="PROSITE" id="PS00383">
    <property type="entry name" value="TYR_PHOSPHATASE_1"/>
    <property type="match status" value="1"/>
</dbReference>
<evidence type="ECO:0000259" key="11">
    <source>
        <dbReference type="PROSITE" id="PS50011"/>
    </source>
</evidence>
<name>A0A9P8A469_MORAP</name>
<dbReference type="Pfam" id="PF01105">
    <property type="entry name" value="EMP24_GP25L"/>
    <property type="match status" value="1"/>
</dbReference>
<dbReference type="GO" id="GO:0004707">
    <property type="term" value="F:MAP kinase activity"/>
    <property type="evidence" value="ECO:0007669"/>
    <property type="project" value="UniProtKB-EC"/>
</dbReference>
<evidence type="ECO:0000256" key="5">
    <source>
        <dbReference type="ARBA" id="ARBA00022741"/>
    </source>
</evidence>
<dbReference type="PROSITE" id="PS00107">
    <property type="entry name" value="PROTEIN_KINASE_ATP"/>
    <property type="match status" value="2"/>
</dbReference>
<dbReference type="PROSITE" id="PS50866">
    <property type="entry name" value="GOLD"/>
    <property type="match status" value="1"/>
</dbReference>
<comment type="activity regulation">
    <text evidence="9">Activated by threonine and tyrosine phosphorylation.</text>
</comment>
<feature type="region of interest" description="Disordered" evidence="10">
    <location>
        <begin position="120"/>
        <end position="150"/>
    </location>
</feature>
<proteinExistence type="inferred from homology"/>
<feature type="compositionally biased region" description="Basic and acidic residues" evidence="10">
    <location>
        <begin position="139"/>
        <end position="150"/>
    </location>
</feature>
<feature type="compositionally biased region" description="Polar residues" evidence="10">
    <location>
        <begin position="456"/>
        <end position="475"/>
    </location>
</feature>
<dbReference type="Gene3D" id="1.10.510.10">
    <property type="entry name" value="Transferase(Phosphotransferase) domain 1"/>
    <property type="match status" value="2"/>
</dbReference>
<dbReference type="EC" id="2.7.11.24" evidence="2 9"/>
<dbReference type="InterPro" id="IPR029021">
    <property type="entry name" value="Prot-tyrosine_phosphatase-like"/>
</dbReference>
<dbReference type="Gene3D" id="3.30.200.20">
    <property type="entry name" value="Phosphorylase Kinase, domain 1"/>
    <property type="match status" value="1"/>
</dbReference>
<feature type="binding site" evidence="8">
    <location>
        <position position="629"/>
    </location>
    <ligand>
        <name>ATP</name>
        <dbReference type="ChEBI" id="CHEBI:30616"/>
    </ligand>
</feature>
<dbReference type="InterPro" id="IPR011009">
    <property type="entry name" value="Kinase-like_dom_sf"/>
</dbReference>
<dbReference type="InterPro" id="IPR000073">
    <property type="entry name" value="AB_hydrolase_1"/>
</dbReference>
<keyword evidence="7 8" id="KW-0067">ATP-binding</keyword>
<evidence type="ECO:0000259" key="12">
    <source>
        <dbReference type="PROSITE" id="PS50056"/>
    </source>
</evidence>
<feature type="compositionally biased region" description="Acidic residues" evidence="10">
    <location>
        <begin position="282"/>
        <end position="299"/>
    </location>
</feature>
<dbReference type="InterPro" id="IPR038783">
    <property type="entry name" value="MAPK_Sty1/HOG1"/>
</dbReference>
<reference evidence="14" key="1">
    <citation type="submission" date="2021-07" db="EMBL/GenBank/DDBJ databases">
        <title>Draft genome of Mortierella alpina, strain LL118, isolated from an aspen leaf litter sample.</title>
        <authorList>
            <person name="Yang S."/>
            <person name="Vinatzer B.A."/>
        </authorList>
    </citation>
    <scope>NUCLEOTIDE SEQUENCE</scope>
    <source>
        <strain evidence="14">LL118</strain>
    </source>
</reference>
<evidence type="ECO:0000256" key="9">
    <source>
        <dbReference type="RuleBase" id="RU361165"/>
    </source>
</evidence>
<feature type="region of interest" description="Disordered" evidence="10">
    <location>
        <begin position="278"/>
        <end position="313"/>
    </location>
</feature>
<dbReference type="InterPro" id="IPR008271">
    <property type="entry name" value="Ser/Thr_kinase_AS"/>
</dbReference>
<feature type="compositionally biased region" description="Low complexity" evidence="10">
    <location>
        <begin position="120"/>
        <end position="132"/>
    </location>
</feature>
<keyword evidence="4 9" id="KW-0808">Transferase</keyword>
<organism evidence="14 15">
    <name type="scientific">Mortierella alpina</name>
    <name type="common">Oleaginous fungus</name>
    <name type="synonym">Mortierella renispora</name>
    <dbReference type="NCBI Taxonomy" id="64518"/>
    <lineage>
        <taxon>Eukaryota</taxon>
        <taxon>Fungi</taxon>
        <taxon>Fungi incertae sedis</taxon>
        <taxon>Mucoromycota</taxon>
        <taxon>Mortierellomycotina</taxon>
        <taxon>Mortierellomycetes</taxon>
        <taxon>Mortierellales</taxon>
        <taxon>Mortierellaceae</taxon>
        <taxon>Mortierella</taxon>
    </lineage>
</organism>
<dbReference type="Gene3D" id="3.90.190.10">
    <property type="entry name" value="Protein tyrosine phosphatase superfamily"/>
    <property type="match status" value="1"/>
</dbReference>
<comment type="catalytic activity">
    <reaction evidence="9">
        <text>L-threonyl-[protein] + ATP = O-phospho-L-threonyl-[protein] + ADP + H(+)</text>
        <dbReference type="Rhea" id="RHEA:46608"/>
        <dbReference type="Rhea" id="RHEA-COMP:11060"/>
        <dbReference type="Rhea" id="RHEA-COMP:11605"/>
        <dbReference type="ChEBI" id="CHEBI:15378"/>
        <dbReference type="ChEBI" id="CHEBI:30013"/>
        <dbReference type="ChEBI" id="CHEBI:30616"/>
        <dbReference type="ChEBI" id="CHEBI:61977"/>
        <dbReference type="ChEBI" id="CHEBI:456216"/>
        <dbReference type="EC" id="2.7.11.24"/>
    </reaction>
</comment>
<comment type="similarity">
    <text evidence="9">Belongs to the protein kinase superfamily. Ser/Thr protein kinase family. MAP kinase subfamily.</text>
</comment>
<comment type="cofactor">
    <cofactor evidence="1 9">
        <name>Mg(2+)</name>
        <dbReference type="ChEBI" id="CHEBI:18420"/>
    </cofactor>
</comment>
<dbReference type="Proteomes" id="UP000717515">
    <property type="component" value="Unassembled WGS sequence"/>
</dbReference>
<keyword evidence="5 8" id="KW-0547">Nucleotide-binding</keyword>
<dbReference type="InterPro" id="IPR009038">
    <property type="entry name" value="GOLD_dom"/>
</dbReference>
<evidence type="ECO:0000256" key="10">
    <source>
        <dbReference type="SAM" id="MobiDB-lite"/>
    </source>
</evidence>
<gene>
    <name evidence="14" type="ORF">KVV02_001257</name>
</gene>
<dbReference type="Gene3D" id="3.40.50.1820">
    <property type="entry name" value="alpha/beta hydrolase"/>
    <property type="match status" value="1"/>
</dbReference>
<dbReference type="GO" id="GO:0051403">
    <property type="term" value="P:stress-activated MAPK cascade"/>
    <property type="evidence" value="ECO:0007669"/>
    <property type="project" value="InterPro"/>
</dbReference>
<dbReference type="PROSITE" id="PS01351">
    <property type="entry name" value="MAPK"/>
    <property type="match status" value="1"/>
</dbReference>
<feature type="region of interest" description="Disordered" evidence="10">
    <location>
        <begin position="329"/>
        <end position="391"/>
    </location>
</feature>
<dbReference type="GO" id="GO:0005524">
    <property type="term" value="F:ATP binding"/>
    <property type="evidence" value="ECO:0007669"/>
    <property type="project" value="UniProtKB-UniRule"/>
</dbReference>
<dbReference type="EMBL" id="JAIFTL010000142">
    <property type="protein sequence ID" value="KAG9322515.1"/>
    <property type="molecule type" value="Genomic_DNA"/>
</dbReference>
<dbReference type="InterPro" id="IPR029058">
    <property type="entry name" value="AB_hydrolase_fold"/>
</dbReference>
<dbReference type="PROSITE" id="PS50011">
    <property type="entry name" value="PROTEIN_KINASE_DOM"/>
    <property type="match status" value="2"/>
</dbReference>
<protein>
    <recommendedName>
        <fullName evidence="2 9">Mitogen-activated protein kinase</fullName>
        <ecNumber evidence="2 9">2.7.11.24</ecNumber>
    </recommendedName>
</protein>
<dbReference type="InterPro" id="IPR016130">
    <property type="entry name" value="Tyr_Pase_AS"/>
</dbReference>
<dbReference type="CDD" id="cd00180">
    <property type="entry name" value="PKc"/>
    <property type="match status" value="1"/>
</dbReference>
<dbReference type="PROSITE" id="PS50056">
    <property type="entry name" value="TYR_PHOSPHATASE_2"/>
    <property type="match status" value="1"/>
</dbReference>
<evidence type="ECO:0000313" key="15">
    <source>
        <dbReference type="Proteomes" id="UP000717515"/>
    </source>
</evidence>
<dbReference type="SUPFAM" id="SSF52799">
    <property type="entry name" value="(Phosphotyrosine protein) phosphatases II"/>
    <property type="match status" value="1"/>
</dbReference>
<dbReference type="Pfam" id="PF00069">
    <property type="entry name" value="Pkinase"/>
    <property type="match status" value="2"/>
</dbReference>
<dbReference type="PANTHER" id="PTHR24055">
    <property type="entry name" value="MITOGEN-ACTIVATED PROTEIN KINASE"/>
    <property type="match status" value="1"/>
</dbReference>
<dbReference type="InterPro" id="IPR000719">
    <property type="entry name" value="Prot_kinase_dom"/>
</dbReference>
<dbReference type="CDD" id="cd07856">
    <property type="entry name" value="STKc_Sty1_Hog1"/>
    <property type="match status" value="1"/>
</dbReference>
<evidence type="ECO:0000313" key="14">
    <source>
        <dbReference type="EMBL" id="KAG9322515.1"/>
    </source>
</evidence>
<evidence type="ECO:0000259" key="13">
    <source>
        <dbReference type="PROSITE" id="PS50866"/>
    </source>
</evidence>
<feature type="domain" description="Protein kinase" evidence="11">
    <location>
        <begin position="599"/>
        <end position="871"/>
    </location>
</feature>
<evidence type="ECO:0000256" key="3">
    <source>
        <dbReference type="ARBA" id="ARBA00022527"/>
    </source>
</evidence>
<keyword evidence="3 9" id="KW-0723">Serine/threonine-protein kinase</keyword>
<feature type="compositionally biased region" description="Polar residues" evidence="10">
    <location>
        <begin position="493"/>
        <end position="502"/>
    </location>
</feature>
<comment type="caution">
    <text evidence="14">The sequence shown here is derived from an EMBL/GenBank/DDBJ whole genome shotgun (WGS) entry which is preliminary data.</text>
</comment>
<evidence type="ECO:0000256" key="8">
    <source>
        <dbReference type="PROSITE-ProRule" id="PRU10141"/>
    </source>
</evidence>
<dbReference type="Pfam" id="PF00782">
    <property type="entry name" value="DSPc"/>
    <property type="match status" value="1"/>
</dbReference>
<dbReference type="SMART" id="SM00220">
    <property type="entry name" value="S_TKc"/>
    <property type="match status" value="2"/>
</dbReference>
<dbReference type="InterPro" id="IPR017441">
    <property type="entry name" value="Protein_kinase_ATP_BS"/>
</dbReference>
<feature type="binding site" evidence="8">
    <location>
        <position position="1007"/>
    </location>
    <ligand>
        <name>ATP</name>
        <dbReference type="ChEBI" id="CHEBI:30616"/>
    </ligand>
</feature>
<dbReference type="Pfam" id="PF00561">
    <property type="entry name" value="Abhydrolase_1"/>
    <property type="match status" value="1"/>
</dbReference>
<feature type="domain" description="Tyrosine specific protein phosphatases" evidence="12">
    <location>
        <begin position="1937"/>
        <end position="2004"/>
    </location>
</feature>
<dbReference type="PROSITE" id="PS00108">
    <property type="entry name" value="PROTEIN_KINASE_ST"/>
    <property type="match status" value="2"/>
</dbReference>
<evidence type="ECO:0000256" key="1">
    <source>
        <dbReference type="ARBA" id="ARBA00001946"/>
    </source>
</evidence>
<evidence type="ECO:0000256" key="4">
    <source>
        <dbReference type="ARBA" id="ARBA00022679"/>
    </source>
</evidence>
<evidence type="ECO:0000256" key="2">
    <source>
        <dbReference type="ARBA" id="ARBA00012411"/>
    </source>
</evidence>
<keyword evidence="6 9" id="KW-0418">Kinase</keyword>
<dbReference type="SMART" id="SM01190">
    <property type="entry name" value="EMP24_GP25L"/>
    <property type="match status" value="1"/>
</dbReference>
<feature type="domain" description="Protein kinase" evidence="11">
    <location>
        <begin position="977"/>
        <end position="1256"/>
    </location>
</feature>
<dbReference type="InterPro" id="IPR050117">
    <property type="entry name" value="MAPK"/>
</dbReference>
<sequence length="2019" mass="224834">MNIRQTILSDSVSPLRLRKTESRFRIHDSTGEEESPNSCQSLQAKDLSDLCDSVTPDQQCAFHAMEKPLVSRGGKVSWLVKSFSNVSLPTSTSPGSLKTIQMSRVGPALCRSQSAIIDSPSSESASFKSPASTFSADSWGDHKPGTNKEAAAEERLQVIKEQAVEGATKAQEVPSLVLPSQDTLVSLPRLQIGPIARMNFRKELSTLSDNLLLPQAALLSVVVAKHSSLGEAPSLDLNPFSPYSLGILETESIITQGTGTILKQPIDLNEYCSRINVRPKEEDGENSDSDSDEEQDWEDSVEKSPGTADTEADTKGVAQAFGQDMVQERSMPEGDEASATSSLSQRIEPDATHQPSEYSDPQPPSVVSRTESEEIVKQWRRRDHSPDPSVDLVSTDVAISFHISNEAQQAVEPGKAQNAGGHGKSVVERSLLFENQSAISKDDDSLQAPGGPLADGNTSSINNSTSQDDSHSSALSAEHDRRTGHKPSKIDTTRPSPTNRHSTTTTNTTMTTTATTDTTVCATVTAATTVVNVTTNSTAAEVAHCSPTALVSSTALDLATIAAPKVDAEYPDQQVVSSRVSRSGKLFARKTKTIAQFEYNTSKKLGKGNFGIVYHGKRKGEDHEVAVKKITRKLPGEIEKLGLVQREMRVCRTFRNKVGIVPLLDIITTNKHHYLIFERAETDLAEMIKLRCRDATSGKATKDPNQQPMTPSHALGTVFHIQEIRSIMHTVVLGTQALHVEGYSHKDIKPANILFLNGHGLLCDFGLCSQRDELPLNQFFGTQDYAAPEARRAGGPKSNKCDYIRSDIYSLGAVLYELATGVVLSKVISRGINYPKIALFGGESFSELLQGMVNDPEKRWTIDQVVDSRFWSESKSSLGDDAANLPVTETLNADHSAAIWPSQIMSAKRLLAPADIPLPATPGPLSTPVGDSFPTHSSAMAQFAKLSIFGTVFEVTTRYVEGRMSLGLFLNLPTNCYVDLQPVGMGAFGLVCSAKDELTGQPVAIKKIMKPFSTPVLSKRTYRELKLLKHLKHENIISLSDIFISPLEDIYFVTELLGTDLHRLLTSRPLDKQFIQYFLYQILRGLKYLHSAGVVHRDLKPSNILVNENCDLKICDFGLARIQDPQMTGYVSTRYYRAPEIMLTWQKYDVAVDIWSVGCIFAEMLEGKPLFPGKDHVNQFSIITELLGTPPDDVIKTIGSENTLRFVQSLPKREKIPLTTKFPNSDPMALDLLESMLVFDPKKRMTAGDALYHKYLEPYHDPEDEPVAAEVFDWSFNDADLPVDTWKVMMYSEILDFHHVDEAQPNLMGEVQQVPGAPPAICLLVLLSILPSVFGLYFYLEGSEQKCFTEELPKETMVTGVYTAEEWHEESQKFILNKEVMIEAVVDELPSGSRVYSHKLQPSGQFKFTSAESGEHAICFFASTSGWFSSSKIRFTLDLAIRDILEDASEAPEGTLSELAQRVRELNHKVGDIRREQSYLRDHEREFRDKSETTNSHTVTWTIVQLVVLAITSFQLLEIRQKQKTESEQPSPTSPVLLNNFQFVKVNGKRLRIVHIPHVLGSKVPLLVFIHGVGGQLEQFEKQIEYFSLSTHILAIDMCGYGASDVPEGYENYTTEAYVEDIMSLLQRYKSEQTVLICHSYGCGIGTHLYLRLEASGDLVNSIKAMVMIGPKAIITQHELTGKQQLARTPDWVVDFARTLDRMGGIHSKSVDRLLHESARDDLRRKQLRWNKASKTFVLRRLMAGVRWPSPEDFRRIQCPLLLLAGEDDRVCPSANVEQIYNWCRDTNVNVKSPFVIPRAGHQTMLEKWELVTPIISTFLIKDCGMTTMDPAWQITRKCQKENKWSLKNTEKWMNTPIISSPIGRGAGKFRAMKVLRQTDPDHSPSAFLAQHPEVGFIVDISLDEPPYRTTDFEATSITYTKLPTVSKIPPSEEDVDKFIKHCNACWEEKPGVDIAVHCHYGFNRTGFMLCSYLIQEQQYTVAQALHHFELARPPRGIRHDHFKGELYLRYEPPLQLKA</sequence>
<dbReference type="InterPro" id="IPR003527">
    <property type="entry name" value="MAP_kinase_CS"/>
</dbReference>
<feature type="domain" description="GOLD" evidence="13">
    <location>
        <begin position="1345"/>
        <end position="1439"/>
    </location>
</feature>
<dbReference type="FunFam" id="1.10.510.10:FF:000049">
    <property type="entry name" value="Mitogen-activated protein kinase"/>
    <property type="match status" value="1"/>
</dbReference>
<dbReference type="SUPFAM" id="SSF56112">
    <property type="entry name" value="Protein kinase-like (PK-like)"/>
    <property type="match status" value="2"/>
</dbReference>
<feature type="compositionally biased region" description="Polar residues" evidence="10">
    <location>
        <begin position="353"/>
        <end position="369"/>
    </location>
</feature>
<evidence type="ECO:0000256" key="7">
    <source>
        <dbReference type="ARBA" id="ARBA00022840"/>
    </source>
</evidence>